<dbReference type="GO" id="GO:0008047">
    <property type="term" value="F:enzyme activator activity"/>
    <property type="evidence" value="ECO:0007669"/>
    <property type="project" value="TreeGrafter"/>
</dbReference>
<dbReference type="KEGG" id="ddu:GF1_22030"/>
<dbReference type="CDD" id="cd18139">
    <property type="entry name" value="HLD_clamp_RarA"/>
    <property type="match status" value="1"/>
</dbReference>
<organism evidence="8 9">
    <name type="scientific">Desulfolithobacter dissulfuricans</name>
    <dbReference type="NCBI Taxonomy" id="2795293"/>
    <lineage>
        <taxon>Bacteria</taxon>
        <taxon>Pseudomonadati</taxon>
        <taxon>Thermodesulfobacteriota</taxon>
        <taxon>Desulfobulbia</taxon>
        <taxon>Desulfobulbales</taxon>
        <taxon>Desulfobulbaceae</taxon>
        <taxon>Desulfolithobacter</taxon>
    </lineage>
</organism>
<reference evidence="8" key="1">
    <citation type="submission" date="2020-12" db="EMBL/GenBank/DDBJ databases">
        <title>Desulfobium dissulfuricans gen. nov., sp. nov., a novel mesophilic, sulfate-reducing bacterium isolated from a deep-sea hydrothermal vent.</title>
        <authorList>
            <person name="Hashimoto Y."/>
            <person name="Tame A."/>
            <person name="Sawayama S."/>
            <person name="Miyazaki J."/>
            <person name="Takai K."/>
            <person name="Nakagawa S."/>
        </authorList>
    </citation>
    <scope>NUCLEOTIDE SEQUENCE</scope>
    <source>
        <strain evidence="8">GF1</strain>
    </source>
</reference>
<dbReference type="FunFam" id="3.40.50.300:FF:000137">
    <property type="entry name" value="Replication-associated recombination protein A"/>
    <property type="match status" value="1"/>
</dbReference>
<dbReference type="GO" id="GO:0006261">
    <property type="term" value="P:DNA-templated DNA replication"/>
    <property type="evidence" value="ECO:0007669"/>
    <property type="project" value="TreeGrafter"/>
</dbReference>
<dbReference type="SUPFAM" id="SSF48019">
    <property type="entry name" value="post-AAA+ oligomerization domain-like"/>
    <property type="match status" value="1"/>
</dbReference>
<evidence type="ECO:0000313" key="8">
    <source>
        <dbReference type="EMBL" id="BCO09827.1"/>
    </source>
</evidence>
<name>A0A915U3A4_9BACT</name>
<proteinExistence type="inferred from homology"/>
<dbReference type="PANTHER" id="PTHR13779">
    <property type="entry name" value="WERNER HELICASE-INTERACTING PROTEIN 1 FAMILY MEMBER"/>
    <property type="match status" value="1"/>
</dbReference>
<dbReference type="Gene3D" id="1.20.272.10">
    <property type="match status" value="1"/>
</dbReference>
<evidence type="ECO:0000256" key="1">
    <source>
        <dbReference type="ARBA" id="ARBA00002393"/>
    </source>
</evidence>
<dbReference type="Gene3D" id="1.10.3710.10">
    <property type="entry name" value="DNA polymerase III clamp loader subunits, C-terminal domain"/>
    <property type="match status" value="1"/>
</dbReference>
<dbReference type="InterPro" id="IPR032423">
    <property type="entry name" value="AAA_assoc_2"/>
</dbReference>
<sequence length="473" mass="52579">MGQGKLHGHKISLLDAFSNPAHNMAMAKSTLTDIPLAERMRPGTLEEFVGQEHLVGPGRLLQQLFDQGRIPSLLLWGPPGSGKTTLATILASRVTAEFIFFSAVLSGVKEIRKIVEEARKRQEAGQSTILFVDEIHRFNKSQQDAFLPHVESGLLVLIGATTENPSFHVIAPLLSRCQVLVLNPLEPQHIKILVQRALSDPRGLGHLQLTIEEEALDLLARAADGDCRRALNCLETAATLVSRGEKKGSTTQAQDSISLELVEEALQHRALRYDTGGEEHYNLISAMHKSLRDSDPDGAMYWTARMLEAGEDPLYIARRLIRFASEDIGNADPQALQVALNCREAYHMLGTPEGELALLQAVAYLATAPKSNAIYRAQKLLKRDIRKTGSLPVPMHLRNAPTGLMRDLGYGSGYQYAHDRPDGLVDQEHLPDRLQGTVYYDPSNRGYEAIIRDRLLKWRKILKQRAQTHAKKK</sequence>
<dbReference type="GO" id="GO:0017116">
    <property type="term" value="F:single-stranded DNA helicase activity"/>
    <property type="evidence" value="ECO:0007669"/>
    <property type="project" value="TreeGrafter"/>
</dbReference>
<dbReference type="InterPro" id="IPR021886">
    <property type="entry name" value="MgsA_C"/>
</dbReference>
<dbReference type="Pfam" id="PF12002">
    <property type="entry name" value="MgsA_C"/>
    <property type="match status" value="1"/>
</dbReference>
<evidence type="ECO:0000259" key="7">
    <source>
        <dbReference type="SMART" id="SM00382"/>
    </source>
</evidence>
<dbReference type="InterPro" id="IPR008921">
    <property type="entry name" value="DNA_pol3_clamp-load_cplx_C"/>
</dbReference>
<dbReference type="SMART" id="SM00382">
    <property type="entry name" value="AAA"/>
    <property type="match status" value="1"/>
</dbReference>
<evidence type="ECO:0000256" key="2">
    <source>
        <dbReference type="ARBA" id="ARBA00008959"/>
    </source>
</evidence>
<evidence type="ECO:0000256" key="3">
    <source>
        <dbReference type="ARBA" id="ARBA00020776"/>
    </source>
</evidence>
<dbReference type="GO" id="GO:0000731">
    <property type="term" value="P:DNA synthesis involved in DNA repair"/>
    <property type="evidence" value="ECO:0007669"/>
    <property type="project" value="TreeGrafter"/>
</dbReference>
<dbReference type="InterPro" id="IPR051314">
    <property type="entry name" value="AAA_ATPase_RarA/MGS1/WRNIP1"/>
</dbReference>
<dbReference type="InterPro" id="IPR003593">
    <property type="entry name" value="AAA+_ATPase"/>
</dbReference>
<evidence type="ECO:0000313" key="9">
    <source>
        <dbReference type="Proteomes" id="UP001063350"/>
    </source>
</evidence>
<dbReference type="EMBL" id="AP024233">
    <property type="protein sequence ID" value="BCO09827.1"/>
    <property type="molecule type" value="Genomic_DNA"/>
</dbReference>
<gene>
    <name evidence="8" type="primary">rarA</name>
    <name evidence="8" type="ORF">GF1_22030</name>
</gene>
<keyword evidence="6" id="KW-0067">ATP-binding</keyword>
<keyword evidence="9" id="KW-1185">Reference proteome</keyword>
<dbReference type="FunFam" id="1.10.8.60:FF:000029">
    <property type="entry name" value="Replication-associated recombination protein A"/>
    <property type="match status" value="1"/>
</dbReference>
<dbReference type="InterPro" id="IPR003959">
    <property type="entry name" value="ATPase_AAA_core"/>
</dbReference>
<evidence type="ECO:0000256" key="6">
    <source>
        <dbReference type="ARBA" id="ARBA00022840"/>
    </source>
</evidence>
<accession>A0A915U3A4</accession>
<dbReference type="Pfam" id="PF16193">
    <property type="entry name" value="AAA_assoc_2"/>
    <property type="match status" value="1"/>
</dbReference>
<evidence type="ECO:0000256" key="5">
    <source>
        <dbReference type="ARBA" id="ARBA00022741"/>
    </source>
</evidence>
<keyword evidence="5" id="KW-0547">Nucleotide-binding</keyword>
<comment type="similarity">
    <text evidence="2">Belongs to the AAA ATPase family. RarA/MGS1/WRNIP1 subfamily.</text>
</comment>
<protein>
    <recommendedName>
        <fullName evidence="3">Replication-associated recombination protein A</fullName>
    </recommendedName>
</protein>
<dbReference type="Pfam" id="PF00004">
    <property type="entry name" value="AAA"/>
    <property type="match status" value="1"/>
</dbReference>
<dbReference type="InterPro" id="IPR027417">
    <property type="entry name" value="P-loop_NTPase"/>
</dbReference>
<feature type="domain" description="AAA+ ATPase" evidence="7">
    <location>
        <begin position="69"/>
        <end position="185"/>
    </location>
</feature>
<dbReference type="Gene3D" id="1.10.8.60">
    <property type="match status" value="1"/>
</dbReference>
<dbReference type="Gene3D" id="3.40.50.300">
    <property type="entry name" value="P-loop containing nucleotide triphosphate hydrolases"/>
    <property type="match status" value="1"/>
</dbReference>
<dbReference type="GO" id="GO:0016887">
    <property type="term" value="F:ATP hydrolysis activity"/>
    <property type="evidence" value="ECO:0007669"/>
    <property type="project" value="InterPro"/>
</dbReference>
<dbReference type="CDD" id="cd00009">
    <property type="entry name" value="AAA"/>
    <property type="match status" value="1"/>
</dbReference>
<keyword evidence="4" id="KW-0235">DNA replication</keyword>
<dbReference type="AlphaFoldDB" id="A0A915U3A4"/>
<dbReference type="Proteomes" id="UP001063350">
    <property type="component" value="Chromosome"/>
</dbReference>
<dbReference type="FunFam" id="1.20.272.10:FF:000001">
    <property type="entry name" value="Putative AAA family ATPase"/>
    <property type="match status" value="1"/>
</dbReference>
<dbReference type="GO" id="GO:0005524">
    <property type="term" value="F:ATP binding"/>
    <property type="evidence" value="ECO:0007669"/>
    <property type="project" value="UniProtKB-KW"/>
</dbReference>
<dbReference type="PANTHER" id="PTHR13779:SF7">
    <property type="entry name" value="ATPASE WRNIP1"/>
    <property type="match status" value="1"/>
</dbReference>
<evidence type="ECO:0000256" key="4">
    <source>
        <dbReference type="ARBA" id="ARBA00022705"/>
    </source>
</evidence>
<dbReference type="GO" id="GO:0003677">
    <property type="term" value="F:DNA binding"/>
    <property type="evidence" value="ECO:0007669"/>
    <property type="project" value="InterPro"/>
</dbReference>
<comment type="function">
    <text evidence="1">DNA-dependent ATPase that plays important roles in cellular responses to stalled DNA replication processes.</text>
</comment>
<dbReference type="SUPFAM" id="SSF52540">
    <property type="entry name" value="P-loop containing nucleoside triphosphate hydrolases"/>
    <property type="match status" value="1"/>
</dbReference>